<dbReference type="Proteomes" id="UP000565715">
    <property type="component" value="Unassembled WGS sequence"/>
</dbReference>
<dbReference type="SUPFAM" id="SSF51905">
    <property type="entry name" value="FAD/NAD(P)-binding domain"/>
    <property type="match status" value="1"/>
</dbReference>
<evidence type="ECO:0000313" key="6">
    <source>
        <dbReference type="EMBL" id="NKY35607.1"/>
    </source>
</evidence>
<accession>A0A846XJB3</accession>
<dbReference type="SUPFAM" id="SSF56425">
    <property type="entry name" value="Succinate dehydrogenase/fumarate reductase flavoprotein, catalytic domain"/>
    <property type="match status" value="1"/>
</dbReference>
<evidence type="ECO:0000256" key="4">
    <source>
        <dbReference type="ARBA" id="ARBA00023002"/>
    </source>
</evidence>
<gene>
    <name evidence="6" type="ORF">HGA13_21395</name>
</gene>
<dbReference type="PANTHER" id="PTHR43400">
    <property type="entry name" value="FUMARATE REDUCTASE"/>
    <property type="match status" value="1"/>
</dbReference>
<evidence type="ECO:0000256" key="3">
    <source>
        <dbReference type="ARBA" id="ARBA00022827"/>
    </source>
</evidence>
<comment type="cofactor">
    <cofactor evidence="1">
        <name>FAD</name>
        <dbReference type="ChEBI" id="CHEBI:57692"/>
    </cofactor>
</comment>
<feature type="domain" description="FAD-dependent oxidoreductase 2 FAD-binding" evidence="5">
    <location>
        <begin position="7"/>
        <end position="426"/>
    </location>
</feature>
<dbReference type="PRINTS" id="PR00411">
    <property type="entry name" value="PNDRDTASEI"/>
</dbReference>
<dbReference type="GO" id="GO:0033765">
    <property type="term" value="F:steroid dehydrogenase activity, acting on the CH-CH group of donors"/>
    <property type="evidence" value="ECO:0007669"/>
    <property type="project" value="UniProtKB-ARBA"/>
</dbReference>
<evidence type="ECO:0000256" key="1">
    <source>
        <dbReference type="ARBA" id="ARBA00001974"/>
    </source>
</evidence>
<dbReference type="RefSeq" id="WP_068047846.1">
    <property type="nucleotide sequence ID" value="NZ_JAAXOO010000005.1"/>
</dbReference>
<keyword evidence="3" id="KW-0274">FAD</keyword>
<dbReference type="PANTHER" id="PTHR43400:SF7">
    <property type="entry name" value="FAD-DEPENDENT OXIDOREDUCTASE 2 FAD BINDING DOMAIN-CONTAINING PROTEIN"/>
    <property type="match status" value="1"/>
</dbReference>
<dbReference type="EMBL" id="JAAXOO010000005">
    <property type="protein sequence ID" value="NKY35607.1"/>
    <property type="molecule type" value="Genomic_DNA"/>
</dbReference>
<dbReference type="InterPro" id="IPR027477">
    <property type="entry name" value="Succ_DH/fumarate_Rdtase_cat_sf"/>
</dbReference>
<dbReference type="Pfam" id="PF00890">
    <property type="entry name" value="FAD_binding_2"/>
    <property type="match status" value="1"/>
</dbReference>
<reference evidence="6 7" key="1">
    <citation type="submission" date="2020-04" db="EMBL/GenBank/DDBJ databases">
        <title>MicrobeNet Type strains.</title>
        <authorList>
            <person name="Nicholson A.C."/>
        </authorList>
    </citation>
    <scope>NUCLEOTIDE SEQUENCE [LARGE SCALE GENOMIC DNA]</scope>
    <source>
        <strain evidence="6 7">DSM 45078</strain>
    </source>
</reference>
<protein>
    <submittedName>
        <fullName evidence="6">FAD-dependent oxidoreductase</fullName>
    </submittedName>
</protein>
<dbReference type="InterPro" id="IPR003953">
    <property type="entry name" value="FAD-dep_OxRdtase_2_FAD-bd"/>
</dbReference>
<keyword evidence="2" id="KW-0285">Flavoprotein</keyword>
<dbReference type="AlphaFoldDB" id="A0A846XJB3"/>
<evidence type="ECO:0000256" key="2">
    <source>
        <dbReference type="ARBA" id="ARBA00022630"/>
    </source>
</evidence>
<name>A0A846XJB3_9NOCA</name>
<dbReference type="Gene3D" id="3.50.50.60">
    <property type="entry name" value="FAD/NAD(P)-binding domain"/>
    <property type="match status" value="1"/>
</dbReference>
<sequence length="455" mass="46991">MSEVDVDVVVVGAGGCGLAAAISAAEQGARVVVLEKLDRPIGNTGVSTGSIPGAGTRYQREAGIDDSPERMAADLLRQSGPHQAEDLVRQMAAESAALVEWLVEEHNIDLRLITDYKHVGHSVERLHAPPDRRGASLMRDLLAEAKRLGVDIVTGNPVGRLLVEDGRVAGVHVDGPRSGAYDIRAHAVVLAANGFGNSREMLERWAPEILGAQYFGAEGSTGEALSWALELGAGTGNMGAYQGYAAVAYPHGSIVSWTTVEKGGILLSPEGHRMGDESLGYSGFATVVSAHAPESYVVFDAKIRDYVRGNEPEFAELADIGGVTEAATPEAVAEAIGCDAEAVREALAGYAAAVAGEQADPFGRTDFGLAPLEAPYCVVRSVPALFHTQGGVTIDDEARVLRADGSTVPGLYAGGGVATGVSGAQGARGYCSGNGLLTAVGLGRIAGRSAAAQRP</sequence>
<dbReference type="InterPro" id="IPR036188">
    <property type="entry name" value="FAD/NAD-bd_sf"/>
</dbReference>
<evidence type="ECO:0000259" key="5">
    <source>
        <dbReference type="Pfam" id="PF00890"/>
    </source>
</evidence>
<dbReference type="Gene3D" id="3.90.700.10">
    <property type="entry name" value="Succinate dehydrogenase/fumarate reductase flavoprotein, catalytic domain"/>
    <property type="match status" value="1"/>
</dbReference>
<dbReference type="InterPro" id="IPR050315">
    <property type="entry name" value="FAD-oxidoreductase_2"/>
</dbReference>
<dbReference type="PRINTS" id="PR00368">
    <property type="entry name" value="FADPNR"/>
</dbReference>
<keyword evidence="4" id="KW-0560">Oxidoreductase</keyword>
<comment type="caution">
    <text evidence="6">The sequence shown here is derived from an EMBL/GenBank/DDBJ whole genome shotgun (WGS) entry which is preliminary data.</text>
</comment>
<keyword evidence="7" id="KW-1185">Reference proteome</keyword>
<organism evidence="6 7">
    <name type="scientific">Nocardia speluncae</name>
    <dbReference type="NCBI Taxonomy" id="419477"/>
    <lineage>
        <taxon>Bacteria</taxon>
        <taxon>Bacillati</taxon>
        <taxon>Actinomycetota</taxon>
        <taxon>Actinomycetes</taxon>
        <taxon>Mycobacteriales</taxon>
        <taxon>Nocardiaceae</taxon>
        <taxon>Nocardia</taxon>
    </lineage>
</organism>
<proteinExistence type="predicted"/>
<evidence type="ECO:0000313" key="7">
    <source>
        <dbReference type="Proteomes" id="UP000565715"/>
    </source>
</evidence>